<proteinExistence type="predicted"/>
<protein>
    <submittedName>
        <fullName evidence="3">MerR family transcriptional regulator</fullName>
    </submittedName>
</protein>
<dbReference type="InterPro" id="IPR006158">
    <property type="entry name" value="Cobalamin-bd"/>
</dbReference>
<reference evidence="4" key="1">
    <citation type="journal article" date="2019" name="Int. J. Syst. Evol. Microbiol.">
        <title>The Global Catalogue of Microorganisms (GCM) 10K type strain sequencing project: providing services to taxonomists for standard genome sequencing and annotation.</title>
        <authorList>
            <consortium name="The Broad Institute Genomics Platform"/>
            <consortium name="The Broad Institute Genome Sequencing Center for Infectious Disease"/>
            <person name="Wu L."/>
            <person name="Ma J."/>
        </authorList>
    </citation>
    <scope>NUCLEOTIDE SEQUENCE [LARGE SCALE GENOMIC DNA]</scope>
    <source>
        <strain evidence="4">KCTC 42224</strain>
    </source>
</reference>
<dbReference type="PROSITE" id="PS50937">
    <property type="entry name" value="HTH_MERR_2"/>
    <property type="match status" value="1"/>
</dbReference>
<organism evidence="3 4">
    <name type="scientific">Novosphingobium pokkalii</name>
    <dbReference type="NCBI Taxonomy" id="1770194"/>
    <lineage>
        <taxon>Bacteria</taxon>
        <taxon>Pseudomonadati</taxon>
        <taxon>Pseudomonadota</taxon>
        <taxon>Alphaproteobacteria</taxon>
        <taxon>Sphingomonadales</taxon>
        <taxon>Sphingomonadaceae</taxon>
        <taxon>Novosphingobium</taxon>
    </lineage>
</organism>
<dbReference type="InterPro" id="IPR000551">
    <property type="entry name" value="MerR-type_HTH_dom"/>
</dbReference>
<dbReference type="InterPro" id="IPR009061">
    <property type="entry name" value="DNA-bd_dom_put_sf"/>
</dbReference>
<dbReference type="SUPFAM" id="SSF46955">
    <property type="entry name" value="Putative DNA-binding domain"/>
    <property type="match status" value="1"/>
</dbReference>
<accession>A0ABV7V1X4</accession>
<dbReference type="SUPFAM" id="SSF52242">
    <property type="entry name" value="Cobalamin (vitamin B12)-binding domain"/>
    <property type="match status" value="1"/>
</dbReference>
<evidence type="ECO:0000259" key="1">
    <source>
        <dbReference type="PROSITE" id="PS50937"/>
    </source>
</evidence>
<gene>
    <name evidence="3" type="ORF">ACFOOT_08300</name>
</gene>
<dbReference type="InterPro" id="IPR003759">
    <property type="entry name" value="Cbl-bd_cap"/>
</dbReference>
<dbReference type="InterPro" id="IPR036724">
    <property type="entry name" value="Cobalamin-bd_sf"/>
</dbReference>
<feature type="domain" description="HTH merR-type" evidence="1">
    <location>
        <begin position="19"/>
        <end position="67"/>
    </location>
</feature>
<keyword evidence="4" id="KW-1185">Reference proteome</keyword>
<evidence type="ECO:0000259" key="2">
    <source>
        <dbReference type="PROSITE" id="PS51332"/>
    </source>
</evidence>
<evidence type="ECO:0000313" key="4">
    <source>
        <dbReference type="Proteomes" id="UP001595683"/>
    </source>
</evidence>
<dbReference type="SMART" id="SM00422">
    <property type="entry name" value="HTH_MERR"/>
    <property type="match status" value="1"/>
</dbReference>
<dbReference type="Gene3D" id="1.10.1240.10">
    <property type="entry name" value="Methionine synthase domain"/>
    <property type="match status" value="1"/>
</dbReference>
<dbReference type="PROSITE" id="PS51332">
    <property type="entry name" value="B12_BINDING"/>
    <property type="match status" value="1"/>
</dbReference>
<comment type="caution">
    <text evidence="3">The sequence shown here is derived from an EMBL/GenBank/DDBJ whole genome shotgun (WGS) entry which is preliminary data.</text>
</comment>
<dbReference type="InterPro" id="IPR036594">
    <property type="entry name" value="Meth_synthase_dom"/>
</dbReference>
<evidence type="ECO:0000313" key="3">
    <source>
        <dbReference type="EMBL" id="MFC3671424.1"/>
    </source>
</evidence>
<sequence length="309" mass="32156">MDPAHQHEQWMPLADVVAATGLRADLLRAWERRYGFPVPARDDRGRRCFAPEQLDRLRLLRRLIDAGARAGAVVPLPLPQLAALAEQQSLGDARLAIGLDADVQAALTLAEQGHSVALAAHLAACLARRGAADFVMGLAAPLLIAIGEAWHAGRIAVHQEHLASEILARTLGAAALALQAGADRRAAPVAVLATLPEESHGLGLAMLEVTLAAQGGLIINLGTQLPPAQLAEAAAHHRAQVVAVSFSSFFRPAAVAPLLGALRRGLPSATALWAGGGCAGLDGPLPEGVTRFSSLGQAADAWRRQQALG</sequence>
<dbReference type="Pfam" id="PF02607">
    <property type="entry name" value="B12-binding_2"/>
    <property type="match status" value="1"/>
</dbReference>
<dbReference type="Proteomes" id="UP001595683">
    <property type="component" value="Unassembled WGS sequence"/>
</dbReference>
<name>A0ABV7V1X4_9SPHN</name>
<dbReference type="Pfam" id="PF13411">
    <property type="entry name" value="MerR_1"/>
    <property type="match status" value="1"/>
</dbReference>
<feature type="domain" description="B12-binding" evidence="2">
    <location>
        <begin position="187"/>
        <end position="309"/>
    </location>
</feature>
<dbReference type="Gene3D" id="3.40.50.280">
    <property type="entry name" value="Cobalamin-binding domain"/>
    <property type="match status" value="1"/>
</dbReference>
<dbReference type="Gene3D" id="1.10.1660.10">
    <property type="match status" value="1"/>
</dbReference>
<dbReference type="EMBL" id="JBHRYE010000012">
    <property type="protein sequence ID" value="MFC3671424.1"/>
    <property type="molecule type" value="Genomic_DNA"/>
</dbReference>
<dbReference type="RefSeq" id="WP_191323769.1">
    <property type="nucleotide sequence ID" value="NZ_BMZP01000005.1"/>
</dbReference>